<evidence type="ECO:0000256" key="10">
    <source>
        <dbReference type="PROSITE-ProRule" id="PRU10141"/>
    </source>
</evidence>
<evidence type="ECO:0000256" key="9">
    <source>
        <dbReference type="ARBA" id="ARBA00048679"/>
    </source>
</evidence>
<dbReference type="SUPFAM" id="SSF56112">
    <property type="entry name" value="Protein kinase-like (PK-like)"/>
    <property type="match status" value="1"/>
</dbReference>
<dbReference type="InterPro" id="IPR011009">
    <property type="entry name" value="Kinase-like_dom_sf"/>
</dbReference>
<keyword evidence="6" id="KW-0418">Kinase</keyword>
<evidence type="ECO:0000259" key="13">
    <source>
        <dbReference type="PROSITE" id="PS50011"/>
    </source>
</evidence>
<feature type="binding site" evidence="10">
    <location>
        <position position="126"/>
    </location>
    <ligand>
        <name>ATP</name>
        <dbReference type="ChEBI" id="CHEBI:30616"/>
    </ligand>
</feature>
<dbReference type="PROSITE" id="PS00107">
    <property type="entry name" value="PROTEIN_KINASE_ATP"/>
    <property type="match status" value="1"/>
</dbReference>
<evidence type="ECO:0000313" key="14">
    <source>
        <dbReference type="EMBL" id="KAK8895794.1"/>
    </source>
</evidence>
<evidence type="ECO:0000256" key="2">
    <source>
        <dbReference type="ARBA" id="ARBA00012513"/>
    </source>
</evidence>
<reference evidence="14 15" key="1">
    <citation type="submission" date="2024-04" db="EMBL/GenBank/DDBJ databases">
        <title>Tritrichomonas musculus Genome.</title>
        <authorList>
            <person name="Alves-Ferreira E."/>
            <person name="Grigg M."/>
            <person name="Lorenzi H."/>
            <person name="Galac M."/>
        </authorList>
    </citation>
    <scope>NUCLEOTIDE SEQUENCE [LARGE SCALE GENOMIC DNA]</scope>
    <source>
        <strain evidence="14 15">EAF2021</strain>
    </source>
</reference>
<dbReference type="PROSITE" id="PS00108">
    <property type="entry name" value="PROTEIN_KINASE_ST"/>
    <property type="match status" value="1"/>
</dbReference>
<dbReference type="Proteomes" id="UP001470230">
    <property type="component" value="Unassembled WGS sequence"/>
</dbReference>
<keyword evidence="5 10" id="KW-0547">Nucleotide-binding</keyword>
<comment type="catalytic activity">
    <reaction evidence="9">
        <text>L-seryl-[protein] + ATP = O-phospho-L-seryl-[protein] + ADP + H(+)</text>
        <dbReference type="Rhea" id="RHEA:17989"/>
        <dbReference type="Rhea" id="RHEA-COMP:9863"/>
        <dbReference type="Rhea" id="RHEA-COMP:11604"/>
        <dbReference type="ChEBI" id="CHEBI:15378"/>
        <dbReference type="ChEBI" id="CHEBI:29999"/>
        <dbReference type="ChEBI" id="CHEBI:30616"/>
        <dbReference type="ChEBI" id="CHEBI:83421"/>
        <dbReference type="ChEBI" id="CHEBI:456216"/>
        <dbReference type="EC" id="2.7.11.1"/>
    </reaction>
</comment>
<accession>A0ABR2KXE3</accession>
<keyword evidence="7 10" id="KW-0067">ATP-binding</keyword>
<dbReference type="PANTHER" id="PTHR48012:SF10">
    <property type="entry name" value="FI20177P1"/>
    <property type="match status" value="1"/>
</dbReference>
<dbReference type="SMART" id="SM00220">
    <property type="entry name" value="S_TKc"/>
    <property type="match status" value="1"/>
</dbReference>
<evidence type="ECO:0000256" key="1">
    <source>
        <dbReference type="ARBA" id="ARBA00008874"/>
    </source>
</evidence>
<name>A0ABR2KXE3_9EUKA</name>
<keyword evidence="15" id="KW-1185">Reference proteome</keyword>
<comment type="catalytic activity">
    <reaction evidence="8">
        <text>L-threonyl-[protein] + ATP = O-phospho-L-threonyl-[protein] + ADP + H(+)</text>
        <dbReference type="Rhea" id="RHEA:46608"/>
        <dbReference type="Rhea" id="RHEA-COMP:11060"/>
        <dbReference type="Rhea" id="RHEA-COMP:11605"/>
        <dbReference type="ChEBI" id="CHEBI:15378"/>
        <dbReference type="ChEBI" id="CHEBI:30013"/>
        <dbReference type="ChEBI" id="CHEBI:30616"/>
        <dbReference type="ChEBI" id="CHEBI:61977"/>
        <dbReference type="ChEBI" id="CHEBI:456216"/>
        <dbReference type="EC" id="2.7.11.1"/>
    </reaction>
</comment>
<dbReference type="EC" id="2.7.11.1" evidence="2"/>
<feature type="compositionally biased region" description="Basic and acidic residues" evidence="11">
    <location>
        <begin position="11"/>
        <end position="51"/>
    </location>
</feature>
<evidence type="ECO:0000256" key="6">
    <source>
        <dbReference type="ARBA" id="ARBA00022777"/>
    </source>
</evidence>
<dbReference type="EMBL" id="JAPFFF010000002">
    <property type="protein sequence ID" value="KAK8895794.1"/>
    <property type="molecule type" value="Genomic_DNA"/>
</dbReference>
<dbReference type="InterPro" id="IPR017441">
    <property type="entry name" value="Protein_kinase_ATP_BS"/>
</dbReference>
<evidence type="ECO:0000256" key="3">
    <source>
        <dbReference type="ARBA" id="ARBA00022527"/>
    </source>
</evidence>
<keyword evidence="12" id="KW-0472">Membrane</keyword>
<feature type="domain" description="Protein kinase" evidence="13">
    <location>
        <begin position="97"/>
        <end position="353"/>
    </location>
</feature>
<proteinExistence type="inferred from homology"/>
<dbReference type="Gene3D" id="1.10.510.10">
    <property type="entry name" value="Transferase(Phosphotransferase) domain 1"/>
    <property type="match status" value="1"/>
</dbReference>
<dbReference type="Pfam" id="PF00069">
    <property type="entry name" value="Pkinase"/>
    <property type="match status" value="1"/>
</dbReference>
<keyword evidence="4" id="KW-0808">Transferase</keyword>
<protein>
    <recommendedName>
        <fullName evidence="2">non-specific serine/threonine protein kinase</fullName>
        <ecNumber evidence="2">2.7.11.1</ecNumber>
    </recommendedName>
</protein>
<sequence>MFKNLFKGRNSKKEEKEKEKEKKEEENKKNESVKKEGNEKKDDNIELKSVKENNLADSSEAEESADMSNPLEVKHAVHLDNKLGWSFDPSVDPKKVFTKLKVLGKGGFGTVLQIVHRPTMKVLAGKLINPNLVDENTKAEIQHEIELMIAVDSDYTVHYYGSVMFEGSLMILMEYCDRGSLRDLLDAREQVLSEDQISIVLHDILMGLHLIHHRHRIVHRDIKAANILITTDSEIKIADFGVSRQFDSENAQTMTITGTPYWMAPEVIKGSYYSFPADIWSLGITAVEFAEGAPPYVEYPPTKAMVEIAIKGFPGYRFPQMHSPEFTDFVSKCVIVDQSQRWTTGQLLEHPFIKRSERLPRAQVLRELLVPTKAKKKDTMDYSTLTKTNNSNITEQLHTIQQQIQQQTDSFLSSIQISNGNYGGFSDSTFVAGNADLPTGTDMPLLDGNTFSRMSMLMSMKLNPGSDGDSLASLNMPMGLGVGRNPFDSLSVVKFDSQNGECPSISYYGGSNQPLNSFQSTGTFVATNSPLEGNSTFVASNSPLEANSTFVASQSPLEATSTFVAANSPLEANSTFVAAQSPLEANSTFVATTSPLEGNSTFVAVQSPLEANSTFVSTQSPLEANSTFVAAQSPLEANSTFVAAQSPLEANSTFVASQSPLEANSTFVASQSPLEANSTFVAAQSPLEANSTFVASQSPLEANSTFVAAQSPLESNSTFVASESPLGTADSTFVASESPLASQAGAASSSASSTKSIYTPQSEMPPMQQQSLSPDEVSDLVFVKVSRALSLKIPFVSNKVGQAPEVDIETLYKTERQDVAKLEEPLFDEEGVLNIHRALREKHSPPMLATVLIILTFLSFGRGGFVVLVTLSLMVNLLVRYYRKRRRYILAHIDEDSDGPIN</sequence>
<keyword evidence="3" id="KW-0723">Serine/threonine-protein kinase</keyword>
<evidence type="ECO:0000256" key="11">
    <source>
        <dbReference type="SAM" id="MobiDB-lite"/>
    </source>
</evidence>
<dbReference type="InterPro" id="IPR000719">
    <property type="entry name" value="Prot_kinase_dom"/>
</dbReference>
<feature type="transmembrane region" description="Helical" evidence="12">
    <location>
        <begin position="847"/>
        <end position="879"/>
    </location>
</feature>
<dbReference type="PANTHER" id="PTHR48012">
    <property type="entry name" value="STERILE20-LIKE KINASE, ISOFORM B-RELATED"/>
    <property type="match status" value="1"/>
</dbReference>
<keyword evidence="12" id="KW-0812">Transmembrane</keyword>
<dbReference type="InterPro" id="IPR008271">
    <property type="entry name" value="Ser/Thr_kinase_AS"/>
</dbReference>
<comment type="similarity">
    <text evidence="1">Belongs to the protein kinase superfamily. STE Ser/Thr protein kinase family. STE20 subfamily.</text>
</comment>
<comment type="caution">
    <text evidence="14">The sequence shown here is derived from an EMBL/GenBank/DDBJ whole genome shotgun (WGS) entry which is preliminary data.</text>
</comment>
<organism evidence="14 15">
    <name type="scientific">Tritrichomonas musculus</name>
    <dbReference type="NCBI Taxonomy" id="1915356"/>
    <lineage>
        <taxon>Eukaryota</taxon>
        <taxon>Metamonada</taxon>
        <taxon>Parabasalia</taxon>
        <taxon>Tritrichomonadida</taxon>
        <taxon>Tritrichomonadidae</taxon>
        <taxon>Tritrichomonas</taxon>
    </lineage>
</organism>
<evidence type="ECO:0000256" key="12">
    <source>
        <dbReference type="SAM" id="Phobius"/>
    </source>
</evidence>
<dbReference type="InterPro" id="IPR050629">
    <property type="entry name" value="STE20/SPS1-PAK"/>
</dbReference>
<evidence type="ECO:0000256" key="4">
    <source>
        <dbReference type="ARBA" id="ARBA00022679"/>
    </source>
</evidence>
<evidence type="ECO:0000313" key="15">
    <source>
        <dbReference type="Proteomes" id="UP001470230"/>
    </source>
</evidence>
<evidence type="ECO:0000256" key="5">
    <source>
        <dbReference type="ARBA" id="ARBA00022741"/>
    </source>
</evidence>
<dbReference type="PROSITE" id="PS50011">
    <property type="entry name" value="PROTEIN_KINASE_DOM"/>
    <property type="match status" value="1"/>
</dbReference>
<evidence type="ECO:0000256" key="7">
    <source>
        <dbReference type="ARBA" id="ARBA00022840"/>
    </source>
</evidence>
<evidence type="ECO:0000256" key="8">
    <source>
        <dbReference type="ARBA" id="ARBA00047899"/>
    </source>
</evidence>
<feature type="region of interest" description="Disordered" evidence="11">
    <location>
        <begin position="744"/>
        <end position="771"/>
    </location>
</feature>
<feature type="region of interest" description="Disordered" evidence="11">
    <location>
        <begin position="1"/>
        <end position="69"/>
    </location>
</feature>
<keyword evidence="12" id="KW-1133">Transmembrane helix</keyword>
<gene>
    <name evidence="14" type="ORF">M9Y10_013679</name>
</gene>
<dbReference type="CDD" id="cd05122">
    <property type="entry name" value="PKc_STE"/>
    <property type="match status" value="1"/>
</dbReference>